<feature type="region of interest" description="Disordered" evidence="1">
    <location>
        <begin position="79"/>
        <end position="128"/>
    </location>
</feature>
<feature type="compositionally biased region" description="Polar residues" evidence="1">
    <location>
        <begin position="452"/>
        <end position="465"/>
    </location>
</feature>
<organism evidence="2 3">
    <name type="scientific">Lophium mytilinum</name>
    <dbReference type="NCBI Taxonomy" id="390894"/>
    <lineage>
        <taxon>Eukaryota</taxon>
        <taxon>Fungi</taxon>
        <taxon>Dikarya</taxon>
        <taxon>Ascomycota</taxon>
        <taxon>Pezizomycotina</taxon>
        <taxon>Dothideomycetes</taxon>
        <taxon>Pleosporomycetidae</taxon>
        <taxon>Mytilinidiales</taxon>
        <taxon>Mytilinidiaceae</taxon>
        <taxon>Lophium</taxon>
    </lineage>
</organism>
<dbReference type="OrthoDB" id="5404323at2759"/>
<dbReference type="AlphaFoldDB" id="A0A6A6QM72"/>
<feature type="compositionally biased region" description="Low complexity" evidence="1">
    <location>
        <begin position="466"/>
        <end position="484"/>
    </location>
</feature>
<protein>
    <submittedName>
        <fullName evidence="2">Uncharacterized protein</fullName>
    </submittedName>
</protein>
<evidence type="ECO:0000313" key="2">
    <source>
        <dbReference type="EMBL" id="KAF2493362.1"/>
    </source>
</evidence>
<dbReference type="Proteomes" id="UP000799750">
    <property type="component" value="Unassembled WGS sequence"/>
</dbReference>
<accession>A0A6A6QM72</accession>
<sequence length="628" mass="69126">MLTADHAAKHGTQFTPSFADSPSDASPSTRSPLSIFNLASWRPQYPVTPLELPSTVLSDQIASDGATKTSKNIMFADPEASRPLSFDQSRPTSSGSTASEETRRKKRNPRAKTTYNLAHPPPPIRPSKKLHLRPKVYLQLQQVLPSKRPKPVYEVIPSAVFVPRHVRKFARVFKSKDKLGPSDLLVVKAEQYGLTDGDESSDDERFSARDVIGVICTGKQEESKPVKTEILMDDGSNWEAIPMPNGGYEFICTDEHGLQLKCRWIARHSPSRRASSLPSPGSFEDKKFIFSTISTNSRRHPIIATMTRSSIDVFNSYTMPSTTSSHAASPVHTPLQTPSVMSDAASFMDAVNLNAERGPITTVDTLRKLITISGIWVGFREGWSNVFSYNKASCVPCLSPLNTSNPASTSTTKSRPVVPTRVVSMPVLESPASLFTPTFPDENRRTLPKLLRSSTQIINRNSVGRTPSPSGATSTTGSPTTPEPTRAKRSNSTGSAFSSTRGRNSLRKRFGLSPEDQSLPESEVEREREKSMELFRNSLLQQDQRAAPVQPPPIRIAQATPQQTPTPSPTRRSTSKRVKANSVDYSVKTTAGLWDTGDNLNEKGGKRPKRKGGRLRRMFGIFKKNHSA</sequence>
<feature type="compositionally biased region" description="Polar residues" evidence="1">
    <location>
        <begin position="490"/>
        <end position="503"/>
    </location>
</feature>
<evidence type="ECO:0000313" key="3">
    <source>
        <dbReference type="Proteomes" id="UP000799750"/>
    </source>
</evidence>
<gene>
    <name evidence="2" type="ORF">BU16DRAFT_573700</name>
</gene>
<dbReference type="EMBL" id="MU004192">
    <property type="protein sequence ID" value="KAF2493362.1"/>
    <property type="molecule type" value="Genomic_DNA"/>
</dbReference>
<feature type="compositionally biased region" description="Polar residues" evidence="1">
    <location>
        <begin position="86"/>
        <end position="99"/>
    </location>
</feature>
<feature type="compositionally biased region" description="Low complexity" evidence="1">
    <location>
        <begin position="15"/>
        <end position="32"/>
    </location>
</feature>
<keyword evidence="3" id="KW-1185">Reference proteome</keyword>
<feature type="compositionally biased region" description="Low complexity" evidence="1">
    <location>
        <begin position="557"/>
        <end position="572"/>
    </location>
</feature>
<proteinExistence type="predicted"/>
<reference evidence="2" key="1">
    <citation type="journal article" date="2020" name="Stud. Mycol.">
        <title>101 Dothideomycetes genomes: a test case for predicting lifestyles and emergence of pathogens.</title>
        <authorList>
            <person name="Haridas S."/>
            <person name="Albert R."/>
            <person name="Binder M."/>
            <person name="Bloem J."/>
            <person name="Labutti K."/>
            <person name="Salamov A."/>
            <person name="Andreopoulos B."/>
            <person name="Baker S."/>
            <person name="Barry K."/>
            <person name="Bills G."/>
            <person name="Bluhm B."/>
            <person name="Cannon C."/>
            <person name="Castanera R."/>
            <person name="Culley D."/>
            <person name="Daum C."/>
            <person name="Ezra D."/>
            <person name="Gonzalez J."/>
            <person name="Henrissat B."/>
            <person name="Kuo A."/>
            <person name="Liang C."/>
            <person name="Lipzen A."/>
            <person name="Lutzoni F."/>
            <person name="Magnuson J."/>
            <person name="Mondo S."/>
            <person name="Nolan M."/>
            <person name="Ohm R."/>
            <person name="Pangilinan J."/>
            <person name="Park H.-J."/>
            <person name="Ramirez L."/>
            <person name="Alfaro M."/>
            <person name="Sun H."/>
            <person name="Tritt A."/>
            <person name="Yoshinaga Y."/>
            <person name="Zwiers L.-H."/>
            <person name="Turgeon B."/>
            <person name="Goodwin S."/>
            <person name="Spatafora J."/>
            <person name="Crous P."/>
            <person name="Grigoriev I."/>
        </authorList>
    </citation>
    <scope>NUCLEOTIDE SEQUENCE</scope>
    <source>
        <strain evidence="2">CBS 269.34</strain>
    </source>
</reference>
<feature type="region of interest" description="Disordered" evidence="1">
    <location>
        <begin position="555"/>
        <end position="580"/>
    </location>
</feature>
<feature type="region of interest" description="Disordered" evidence="1">
    <location>
        <begin position="432"/>
        <end position="530"/>
    </location>
</feature>
<feature type="region of interest" description="Disordered" evidence="1">
    <location>
        <begin position="1"/>
        <end position="32"/>
    </location>
</feature>
<evidence type="ECO:0000256" key="1">
    <source>
        <dbReference type="SAM" id="MobiDB-lite"/>
    </source>
</evidence>
<name>A0A6A6QM72_9PEZI</name>